<feature type="domain" description="Histidine kinase/HSP90-like ATPase" evidence="2">
    <location>
        <begin position="14"/>
        <end position="109"/>
    </location>
</feature>
<dbReference type="InterPro" id="IPR003594">
    <property type="entry name" value="HATPase_dom"/>
</dbReference>
<dbReference type="PANTHER" id="PTHR35526:SF3">
    <property type="entry name" value="ANTI-SIGMA-F FACTOR RSBW"/>
    <property type="match status" value="1"/>
</dbReference>
<dbReference type="Proteomes" id="UP000432015">
    <property type="component" value="Unassembled WGS sequence"/>
</dbReference>
<dbReference type="PANTHER" id="PTHR35526">
    <property type="entry name" value="ANTI-SIGMA-F FACTOR RSBW-RELATED"/>
    <property type="match status" value="1"/>
</dbReference>
<keyword evidence="4" id="KW-1185">Reference proteome</keyword>
<dbReference type="GO" id="GO:0004674">
    <property type="term" value="F:protein serine/threonine kinase activity"/>
    <property type="evidence" value="ECO:0007669"/>
    <property type="project" value="UniProtKB-KW"/>
</dbReference>
<keyword evidence="1" id="KW-0418">Kinase</keyword>
<dbReference type="AlphaFoldDB" id="A0A7K1L397"/>
<keyword evidence="3" id="KW-0547">Nucleotide-binding</keyword>
<comment type="caution">
    <text evidence="3">The sequence shown here is derived from an EMBL/GenBank/DDBJ whole genome shotgun (WGS) entry which is preliminary data.</text>
</comment>
<proteinExistence type="predicted"/>
<evidence type="ECO:0000313" key="3">
    <source>
        <dbReference type="EMBL" id="MUN38726.1"/>
    </source>
</evidence>
<evidence type="ECO:0000259" key="2">
    <source>
        <dbReference type="Pfam" id="PF13581"/>
    </source>
</evidence>
<dbReference type="GO" id="GO:0005524">
    <property type="term" value="F:ATP binding"/>
    <property type="evidence" value="ECO:0007669"/>
    <property type="project" value="UniProtKB-KW"/>
</dbReference>
<protein>
    <submittedName>
        <fullName evidence="3">ATP-binding protein</fullName>
    </submittedName>
</protein>
<keyword evidence="1" id="KW-0723">Serine/threonine-protein kinase</keyword>
<keyword evidence="1" id="KW-0808">Transferase</keyword>
<dbReference type="InterPro" id="IPR036890">
    <property type="entry name" value="HATPase_C_sf"/>
</dbReference>
<reference evidence="3 4" key="1">
    <citation type="submission" date="2019-11" db="EMBL/GenBank/DDBJ databases">
        <authorList>
            <person name="Cao P."/>
        </authorList>
    </citation>
    <scope>NUCLEOTIDE SEQUENCE [LARGE SCALE GENOMIC DNA]</scope>
    <source>
        <strain evidence="3 4">NEAU-AAG5</strain>
    </source>
</reference>
<keyword evidence="3" id="KW-0067">ATP-binding</keyword>
<accession>A0A7K1L397</accession>
<sequence length="148" mass="15560">MMPERFVAAFAGDDVRTVAEARRWARRTLTASGLAEDTVCDALTCVSELATNAARHTRSGDQGGTYQVLLQVHSDHAHVEVVDQGAAHAPDVRLGGGESGRGLWICAQLGALSLVCTGGGRRIWVDLPRSVGAVVSSPSAHITDRSAD</sequence>
<gene>
    <name evidence="3" type="ORF">GNZ18_19250</name>
</gene>
<name>A0A7K1L397_9ACTN</name>
<dbReference type="InterPro" id="IPR050267">
    <property type="entry name" value="Anti-sigma-factor_SerPK"/>
</dbReference>
<dbReference type="Pfam" id="PF13581">
    <property type="entry name" value="HATPase_c_2"/>
    <property type="match status" value="1"/>
</dbReference>
<evidence type="ECO:0000256" key="1">
    <source>
        <dbReference type="ARBA" id="ARBA00022527"/>
    </source>
</evidence>
<dbReference type="RefSeq" id="WP_156217875.1">
    <property type="nucleotide sequence ID" value="NZ_WOFH01000006.1"/>
</dbReference>
<organism evidence="3 4">
    <name type="scientific">Actinomadura litoris</name>
    <dbReference type="NCBI Taxonomy" id="2678616"/>
    <lineage>
        <taxon>Bacteria</taxon>
        <taxon>Bacillati</taxon>
        <taxon>Actinomycetota</taxon>
        <taxon>Actinomycetes</taxon>
        <taxon>Streptosporangiales</taxon>
        <taxon>Thermomonosporaceae</taxon>
        <taxon>Actinomadura</taxon>
    </lineage>
</organism>
<evidence type="ECO:0000313" key="4">
    <source>
        <dbReference type="Proteomes" id="UP000432015"/>
    </source>
</evidence>
<dbReference type="SUPFAM" id="SSF55874">
    <property type="entry name" value="ATPase domain of HSP90 chaperone/DNA topoisomerase II/histidine kinase"/>
    <property type="match status" value="1"/>
</dbReference>
<dbReference type="Gene3D" id="3.30.565.10">
    <property type="entry name" value="Histidine kinase-like ATPase, C-terminal domain"/>
    <property type="match status" value="1"/>
</dbReference>
<dbReference type="CDD" id="cd16936">
    <property type="entry name" value="HATPase_RsbW-like"/>
    <property type="match status" value="1"/>
</dbReference>
<dbReference type="EMBL" id="WOFH01000006">
    <property type="protein sequence ID" value="MUN38726.1"/>
    <property type="molecule type" value="Genomic_DNA"/>
</dbReference>